<protein>
    <submittedName>
        <fullName evidence="1">Uncharacterized protein</fullName>
    </submittedName>
</protein>
<reference evidence="1 2" key="1">
    <citation type="journal article" date="2016" name="Nat. Commun.">
        <title>Ectomycorrhizal ecology is imprinted in the genome of the dominant symbiotic fungus Cenococcum geophilum.</title>
        <authorList>
            <consortium name="DOE Joint Genome Institute"/>
            <person name="Peter M."/>
            <person name="Kohler A."/>
            <person name="Ohm R.A."/>
            <person name="Kuo A."/>
            <person name="Krutzmann J."/>
            <person name="Morin E."/>
            <person name="Arend M."/>
            <person name="Barry K.W."/>
            <person name="Binder M."/>
            <person name="Choi C."/>
            <person name="Clum A."/>
            <person name="Copeland A."/>
            <person name="Grisel N."/>
            <person name="Haridas S."/>
            <person name="Kipfer T."/>
            <person name="LaButti K."/>
            <person name="Lindquist E."/>
            <person name="Lipzen A."/>
            <person name="Maire R."/>
            <person name="Meier B."/>
            <person name="Mihaltcheva S."/>
            <person name="Molinier V."/>
            <person name="Murat C."/>
            <person name="Poggeler S."/>
            <person name="Quandt C.A."/>
            <person name="Sperisen C."/>
            <person name="Tritt A."/>
            <person name="Tisserant E."/>
            <person name="Crous P.W."/>
            <person name="Henrissat B."/>
            <person name="Nehls U."/>
            <person name="Egli S."/>
            <person name="Spatafora J.W."/>
            <person name="Grigoriev I.V."/>
            <person name="Martin F.M."/>
        </authorList>
    </citation>
    <scope>NUCLEOTIDE SEQUENCE [LARGE SCALE GENOMIC DNA]</scope>
    <source>
        <strain evidence="1 2">CBS 207.34</strain>
    </source>
</reference>
<accession>A0A8E2FD48</accession>
<dbReference type="Proteomes" id="UP000250140">
    <property type="component" value="Unassembled WGS sequence"/>
</dbReference>
<evidence type="ECO:0000313" key="1">
    <source>
        <dbReference type="EMBL" id="OCL14814.1"/>
    </source>
</evidence>
<sequence length="157" mass="17903">MRRLLVRGRWRQMYLDVPQSHVSSSSISIDLARVTNPNLLYNRLPFQRESPIYPLSRPHQSPTLLAAWCFVASLNIRSSTHAEFWSRTRPHPAAHFTNHSGWSLHMRANILPSKSFQRRLPKICERAPPGFEASSKLDYSIALGEIAIDQPSSTTVN</sequence>
<dbReference type="EMBL" id="KV748526">
    <property type="protein sequence ID" value="OCL14814.1"/>
    <property type="molecule type" value="Genomic_DNA"/>
</dbReference>
<keyword evidence="2" id="KW-1185">Reference proteome</keyword>
<dbReference type="AlphaFoldDB" id="A0A8E2FD48"/>
<organism evidence="1 2">
    <name type="scientific">Glonium stellatum</name>
    <dbReference type="NCBI Taxonomy" id="574774"/>
    <lineage>
        <taxon>Eukaryota</taxon>
        <taxon>Fungi</taxon>
        <taxon>Dikarya</taxon>
        <taxon>Ascomycota</taxon>
        <taxon>Pezizomycotina</taxon>
        <taxon>Dothideomycetes</taxon>
        <taxon>Pleosporomycetidae</taxon>
        <taxon>Gloniales</taxon>
        <taxon>Gloniaceae</taxon>
        <taxon>Glonium</taxon>
    </lineage>
</organism>
<evidence type="ECO:0000313" key="2">
    <source>
        <dbReference type="Proteomes" id="UP000250140"/>
    </source>
</evidence>
<name>A0A8E2FD48_9PEZI</name>
<gene>
    <name evidence="1" type="ORF">AOQ84DRAFT_206642</name>
</gene>
<proteinExistence type="predicted"/>